<dbReference type="InterPro" id="IPR003961">
    <property type="entry name" value="FN3_dom"/>
</dbReference>
<dbReference type="SUPFAM" id="SSF49899">
    <property type="entry name" value="Concanavalin A-like lectins/glucanases"/>
    <property type="match status" value="1"/>
</dbReference>
<proteinExistence type="predicted"/>
<dbReference type="InterPro" id="IPR036514">
    <property type="entry name" value="SGNH_hydro_sf"/>
</dbReference>
<dbReference type="InterPro" id="IPR013783">
    <property type="entry name" value="Ig-like_fold"/>
</dbReference>
<comment type="caution">
    <text evidence="3">The sequence shown here is derived from an EMBL/GenBank/DDBJ whole genome shotgun (WGS) entry which is preliminary data.</text>
</comment>
<dbReference type="Proteomes" id="UP000603141">
    <property type="component" value="Unassembled WGS sequence"/>
</dbReference>
<feature type="signal peptide" evidence="1">
    <location>
        <begin position="1"/>
        <end position="28"/>
    </location>
</feature>
<dbReference type="GO" id="GO:0004622">
    <property type="term" value="F:phosphatidylcholine lysophospholipase activity"/>
    <property type="evidence" value="ECO:0007669"/>
    <property type="project" value="TreeGrafter"/>
</dbReference>
<dbReference type="CDD" id="cd00063">
    <property type="entry name" value="FN3"/>
    <property type="match status" value="1"/>
</dbReference>
<gene>
    <name evidence="3" type="ORF">JIN85_03885</name>
</gene>
<accession>A0A934VPY7</accession>
<name>A0A934VPY7_9BACT</name>
<keyword evidence="4" id="KW-1185">Reference proteome</keyword>
<protein>
    <recommendedName>
        <fullName evidence="2">Fibronectin type-III domain-containing protein</fullName>
    </recommendedName>
</protein>
<dbReference type="InterPro" id="IPR013830">
    <property type="entry name" value="SGNH_hydro"/>
</dbReference>
<dbReference type="EMBL" id="JAENIJ010000004">
    <property type="protein sequence ID" value="MBK1881541.1"/>
    <property type="molecule type" value="Genomic_DNA"/>
</dbReference>
<dbReference type="InterPro" id="IPR013320">
    <property type="entry name" value="ConA-like_dom_sf"/>
</dbReference>
<dbReference type="InterPro" id="IPR036116">
    <property type="entry name" value="FN3_sf"/>
</dbReference>
<organism evidence="3 4">
    <name type="scientific">Luteolibacter pohnpeiensis</name>
    <dbReference type="NCBI Taxonomy" id="454153"/>
    <lineage>
        <taxon>Bacteria</taxon>
        <taxon>Pseudomonadati</taxon>
        <taxon>Verrucomicrobiota</taxon>
        <taxon>Verrucomicrobiia</taxon>
        <taxon>Verrucomicrobiales</taxon>
        <taxon>Verrucomicrobiaceae</taxon>
        <taxon>Luteolibacter</taxon>
    </lineage>
</organism>
<reference evidence="3" key="1">
    <citation type="submission" date="2021-01" db="EMBL/GenBank/DDBJ databases">
        <title>Modified the classification status of verrucomicrobia.</title>
        <authorList>
            <person name="Feng X."/>
        </authorList>
    </citation>
    <scope>NUCLEOTIDE SEQUENCE</scope>
    <source>
        <strain evidence="3">KCTC 22041</strain>
    </source>
</reference>
<dbReference type="Gene3D" id="2.60.40.10">
    <property type="entry name" value="Immunoglobulins"/>
    <property type="match status" value="1"/>
</dbReference>
<dbReference type="SUPFAM" id="SSF52266">
    <property type="entry name" value="SGNH hydrolase"/>
    <property type="match status" value="1"/>
</dbReference>
<evidence type="ECO:0000259" key="2">
    <source>
        <dbReference type="PROSITE" id="PS50853"/>
    </source>
</evidence>
<feature type="domain" description="Fibronectin type-III" evidence="2">
    <location>
        <begin position="448"/>
        <end position="539"/>
    </location>
</feature>
<dbReference type="Pfam" id="PF13472">
    <property type="entry name" value="Lipase_GDSL_2"/>
    <property type="match status" value="1"/>
</dbReference>
<evidence type="ECO:0000256" key="1">
    <source>
        <dbReference type="SAM" id="SignalP"/>
    </source>
</evidence>
<dbReference type="Gene3D" id="3.40.50.1110">
    <property type="entry name" value="SGNH hydrolase"/>
    <property type="match status" value="1"/>
</dbReference>
<dbReference type="RefSeq" id="WP_200267835.1">
    <property type="nucleotide sequence ID" value="NZ_JAENIJ010000004.1"/>
</dbReference>
<keyword evidence="1" id="KW-0732">Signal</keyword>
<dbReference type="PROSITE" id="PS50853">
    <property type="entry name" value="FN3"/>
    <property type="match status" value="1"/>
</dbReference>
<dbReference type="Gene3D" id="2.60.120.200">
    <property type="match status" value="1"/>
</dbReference>
<sequence>MSYPVSKTVVGAALGFASYVSIFPSALAEETSQTVTVIGSSVAAGVGSDPTSLGWAYRLESLLENNAPVAPDSEVTWKVENVAVSGDTTSLVLNRFQNDVVVSHPDTNILVIGLSMANQGLVNASSPQAIFDSFESGMTQIVNLCREQGYQPVISLCYPHNDYDATEYGFIKKMNLLLNTWDVPCNNFLGAIDDGNGHWAPGYFYNEGHPNAAGHGEMYYTIVPTLFDAIAAGKTTTPAWKGTTGFLRLLRDEAEDAPLQYTPAQPIHSFNLDFRVRTTDTGTVASVGTLTNRATLEIRDSALVYIGPAGTETSFDVDANDGVWHEIALSHRNATNQTLVYFDGVLKGTISEQYTPDRFVIGGPDLDGRAQAPAQADYQDVAIYRAAWTEDEAMAQTKGAFQQASLEICSPLADTSPTQSEDLENRAQSFSELILESSAASSMTAATTPTNLMVQSFSSTTASLSWSNNNGDGDFVIERRASDSTDPWSVVGTSPVGTPAFEDSGLTAAISYDYRVSQKQGELQSDYSEVATITPSGQSARSYADWISDYYQKSTETYLIDFNTNANPNYDGVIWNTINSMSSTAPYLLTDTNNSSSAGATFTLNDGFDQFRSDNGSPLTGYAADAQMTQFALRDNPPLTALMTFSGLDPEATYDFTFLARRGSLVAGYDYSGTYTFTGSGAATVVTVYGASNTELTNVPGIMPDSSGNITLGITPGPGTGNDFPVINFIQMTKASDDAAYLAEIDPEADPDGDGISNLEEYARQLDPTTKQSANFQLQAFSRDASAPNVELKVRKDRRAPDAVYYVEKANDLVNWEEDTSAVESTLDPSGNLETAVFTSTSAEEKMFFRVGLRLATSD</sequence>
<dbReference type="AlphaFoldDB" id="A0A934VPY7"/>
<evidence type="ECO:0000313" key="3">
    <source>
        <dbReference type="EMBL" id="MBK1881541.1"/>
    </source>
</evidence>
<dbReference type="InterPro" id="IPR051532">
    <property type="entry name" value="Ester_Hydrolysis_Enzymes"/>
</dbReference>
<feature type="chain" id="PRO_5036853070" description="Fibronectin type-III domain-containing protein" evidence="1">
    <location>
        <begin position="29"/>
        <end position="859"/>
    </location>
</feature>
<evidence type="ECO:0000313" key="4">
    <source>
        <dbReference type="Proteomes" id="UP000603141"/>
    </source>
</evidence>
<dbReference type="PANTHER" id="PTHR30383:SF5">
    <property type="entry name" value="SGNH HYDROLASE-TYPE ESTERASE DOMAIN-CONTAINING PROTEIN"/>
    <property type="match status" value="1"/>
</dbReference>
<dbReference type="PANTHER" id="PTHR30383">
    <property type="entry name" value="THIOESTERASE 1/PROTEASE 1/LYSOPHOSPHOLIPASE L1"/>
    <property type="match status" value="1"/>
</dbReference>
<dbReference type="SUPFAM" id="SSF49265">
    <property type="entry name" value="Fibronectin type III"/>
    <property type="match status" value="1"/>
</dbReference>
<dbReference type="CDD" id="cd00229">
    <property type="entry name" value="SGNH_hydrolase"/>
    <property type="match status" value="1"/>
</dbReference>